<keyword evidence="5" id="KW-0479">Metal-binding</keyword>
<accession>W1QFR5</accession>
<comment type="similarity">
    <text evidence="3 10">Belongs to the TOP6A family.</text>
</comment>
<evidence type="ECO:0000256" key="6">
    <source>
        <dbReference type="ARBA" id="ARBA00022842"/>
    </source>
</evidence>
<evidence type="ECO:0000256" key="7">
    <source>
        <dbReference type="ARBA" id="ARBA00023029"/>
    </source>
</evidence>
<dbReference type="GO" id="GO:0007131">
    <property type="term" value="P:reciprocal meiotic recombination"/>
    <property type="evidence" value="ECO:0007669"/>
    <property type="project" value="TreeGrafter"/>
</dbReference>
<dbReference type="Gene3D" id="3.40.1360.10">
    <property type="match status" value="1"/>
</dbReference>
<dbReference type="KEGG" id="opa:HPODL_00346"/>
<dbReference type="STRING" id="871575.W1QFR5"/>
<keyword evidence="6" id="KW-0460">Magnesium</keyword>
<protein>
    <recommendedName>
        <fullName evidence="4">DNA topoisomerase (ATP-hydrolyzing)</fullName>
        <ecNumber evidence="4">5.6.2.2</ecNumber>
    </recommendedName>
</protein>
<evidence type="ECO:0000256" key="8">
    <source>
        <dbReference type="ARBA" id="ARBA00023125"/>
    </source>
</evidence>
<dbReference type="InterPro" id="IPR036388">
    <property type="entry name" value="WH-like_DNA-bd_sf"/>
</dbReference>
<dbReference type="PANTHER" id="PTHR10848">
    <property type="entry name" value="MEIOTIC RECOMBINATION PROTEIN SPO11"/>
    <property type="match status" value="1"/>
</dbReference>
<comment type="catalytic activity">
    <reaction evidence="1 10">
        <text>ATP-dependent breakage, passage and rejoining of double-stranded DNA.</text>
        <dbReference type="EC" id="5.6.2.2"/>
    </reaction>
</comment>
<evidence type="ECO:0000256" key="3">
    <source>
        <dbReference type="ARBA" id="ARBA00006559"/>
    </source>
</evidence>
<evidence type="ECO:0000313" key="13">
    <source>
        <dbReference type="EMBL" id="ESX00933.1"/>
    </source>
</evidence>
<dbReference type="InterPro" id="IPR013049">
    <property type="entry name" value="Spo11/TopoVI_A_N"/>
</dbReference>
<keyword evidence="7 10" id="KW-0799">Topoisomerase</keyword>
<evidence type="ECO:0000256" key="4">
    <source>
        <dbReference type="ARBA" id="ARBA00012895"/>
    </source>
</evidence>
<dbReference type="AlphaFoldDB" id="W1QFR5"/>
<dbReference type="Proteomes" id="UP000008673">
    <property type="component" value="Unassembled WGS sequence"/>
</dbReference>
<evidence type="ECO:0000256" key="1">
    <source>
        <dbReference type="ARBA" id="ARBA00000185"/>
    </source>
</evidence>
<dbReference type="GO" id="GO:0003677">
    <property type="term" value="F:DNA binding"/>
    <property type="evidence" value="ECO:0007669"/>
    <property type="project" value="UniProtKB-UniRule"/>
</dbReference>
<comment type="cofactor">
    <cofactor evidence="2">
        <name>Mg(2+)</name>
        <dbReference type="ChEBI" id="CHEBI:18420"/>
    </cofactor>
</comment>
<dbReference type="GO" id="GO:0000706">
    <property type="term" value="P:meiotic DNA double-strand break processing"/>
    <property type="evidence" value="ECO:0007669"/>
    <property type="project" value="TreeGrafter"/>
</dbReference>
<dbReference type="PANTHER" id="PTHR10848:SF0">
    <property type="entry name" value="MEIOTIC RECOMBINATION PROTEIN SPO11"/>
    <property type="match status" value="1"/>
</dbReference>
<feature type="domain" description="Topoisomerase 6 subunit A/Spo11 TOPRIM" evidence="12">
    <location>
        <begin position="198"/>
        <end position="268"/>
    </location>
</feature>
<dbReference type="eggNOG" id="KOG2795">
    <property type="taxonomic scope" value="Eukaryota"/>
</dbReference>
<dbReference type="GO" id="GO:0000228">
    <property type="term" value="C:nuclear chromosome"/>
    <property type="evidence" value="ECO:0007669"/>
    <property type="project" value="TreeGrafter"/>
</dbReference>
<dbReference type="EMBL" id="AEOI02000005">
    <property type="protein sequence ID" value="ESX00933.1"/>
    <property type="molecule type" value="Genomic_DNA"/>
</dbReference>
<feature type="domain" description="Spo11/DNA topoisomerase VI subunit A N-terminal" evidence="11">
    <location>
        <begin position="82"/>
        <end position="144"/>
    </location>
</feature>
<dbReference type="Gene3D" id="1.10.10.10">
    <property type="entry name" value="Winged helix-like DNA-binding domain superfamily/Winged helix DNA-binding domain"/>
    <property type="match status" value="1"/>
</dbReference>
<organism evidence="13 14">
    <name type="scientific">Ogataea parapolymorpha (strain ATCC 26012 / BCRC 20466 / JCM 22074 / NRRL Y-7560 / DL-1)</name>
    <name type="common">Yeast</name>
    <name type="synonym">Hansenula polymorpha</name>
    <dbReference type="NCBI Taxonomy" id="871575"/>
    <lineage>
        <taxon>Eukaryota</taxon>
        <taxon>Fungi</taxon>
        <taxon>Dikarya</taxon>
        <taxon>Ascomycota</taxon>
        <taxon>Saccharomycotina</taxon>
        <taxon>Pichiomycetes</taxon>
        <taxon>Pichiales</taxon>
        <taxon>Pichiaceae</taxon>
        <taxon>Ogataea</taxon>
    </lineage>
</organism>
<dbReference type="RefSeq" id="XP_013935767.1">
    <property type="nucleotide sequence ID" value="XM_014080292.1"/>
</dbReference>
<dbReference type="HOGENOM" id="CLU_037229_2_1_1"/>
<dbReference type="PROSITE" id="PS52041">
    <property type="entry name" value="TOPO_IIB"/>
    <property type="match status" value="1"/>
</dbReference>
<gene>
    <name evidence="13" type="ORF">HPODL_00346</name>
</gene>
<dbReference type="InterPro" id="IPR036078">
    <property type="entry name" value="Spo11/TopoVI_A_sf"/>
</dbReference>
<dbReference type="Pfam" id="PF04406">
    <property type="entry name" value="TP6A_N"/>
    <property type="match status" value="1"/>
</dbReference>
<keyword evidence="14" id="KW-1185">Reference proteome</keyword>
<dbReference type="GO" id="GO:0005524">
    <property type="term" value="F:ATP binding"/>
    <property type="evidence" value="ECO:0007669"/>
    <property type="project" value="InterPro"/>
</dbReference>
<dbReference type="PRINTS" id="PR01550">
    <property type="entry name" value="TOP6AFAMILY"/>
</dbReference>
<dbReference type="Pfam" id="PF21180">
    <property type="entry name" value="TOP6A-Spo11_Toprim"/>
    <property type="match status" value="1"/>
</dbReference>
<dbReference type="SUPFAM" id="SSF56726">
    <property type="entry name" value="DNA topoisomerase IV, alpha subunit"/>
    <property type="match status" value="1"/>
</dbReference>
<feature type="active site" description="O-(5'-phospho-DNA)-tyrosine intermediate" evidence="10">
    <location>
        <position position="112"/>
    </location>
</feature>
<name>W1QFR5_OGAPD</name>
<evidence type="ECO:0000256" key="9">
    <source>
        <dbReference type="ARBA" id="ARBA00023235"/>
    </source>
</evidence>
<dbReference type="GeneID" id="25769818"/>
<dbReference type="GO" id="GO:0046872">
    <property type="term" value="F:metal ion binding"/>
    <property type="evidence" value="ECO:0007669"/>
    <property type="project" value="UniProtKB-KW"/>
</dbReference>
<evidence type="ECO:0000259" key="11">
    <source>
        <dbReference type="Pfam" id="PF04406"/>
    </source>
</evidence>
<dbReference type="OMA" id="SHHEDFR"/>
<dbReference type="GO" id="GO:0042138">
    <property type="term" value="P:meiotic DNA double-strand break formation"/>
    <property type="evidence" value="ECO:0007669"/>
    <property type="project" value="TreeGrafter"/>
</dbReference>
<dbReference type="GO" id="GO:0003918">
    <property type="term" value="F:DNA topoisomerase type II (double strand cut, ATP-hydrolyzing) activity"/>
    <property type="evidence" value="ECO:0007669"/>
    <property type="project" value="UniProtKB-UniRule"/>
</dbReference>
<comment type="caution">
    <text evidence="13">The sequence shown here is derived from an EMBL/GenBank/DDBJ whole genome shotgun (WGS) entry which is preliminary data.</text>
</comment>
<dbReference type="EC" id="5.6.2.2" evidence="4"/>
<reference evidence="13 14" key="1">
    <citation type="journal article" date="2013" name="BMC Genomics">
        <title>Genome sequence and analysis of methylotrophic yeast Hansenula polymorpha DL1.</title>
        <authorList>
            <person name="Ravin N.V."/>
            <person name="Eldarov M.A."/>
            <person name="Kadnikov V.V."/>
            <person name="Beletsky A.V."/>
            <person name="Schneider J."/>
            <person name="Mardanova E.S."/>
            <person name="Smekalova E.M."/>
            <person name="Zvereva M.I."/>
            <person name="Dontsova O.A."/>
            <person name="Mardanov A.V."/>
            <person name="Skryabin K.G."/>
        </authorList>
    </citation>
    <scope>NUCLEOTIDE SEQUENCE [LARGE SCALE GENOMIC DNA]</scope>
    <source>
        <strain evidence="14">ATCC 26012 / BCRC 20466 / JCM 22074 / NRRL Y-7560 / DL-1</strain>
    </source>
</reference>
<evidence type="ECO:0000256" key="5">
    <source>
        <dbReference type="ARBA" id="ARBA00022723"/>
    </source>
</evidence>
<dbReference type="InterPro" id="IPR034136">
    <property type="entry name" value="TOPRIM_Topo6A/Spo11"/>
</dbReference>
<evidence type="ECO:0000256" key="2">
    <source>
        <dbReference type="ARBA" id="ARBA00001946"/>
    </source>
</evidence>
<keyword evidence="9 10" id="KW-0413">Isomerase</keyword>
<evidence type="ECO:0000259" key="12">
    <source>
        <dbReference type="Pfam" id="PF21180"/>
    </source>
</evidence>
<dbReference type="InterPro" id="IPR002815">
    <property type="entry name" value="Spo11/TopoVI_A"/>
</dbReference>
<proteinExistence type="inferred from homology"/>
<evidence type="ECO:0000313" key="14">
    <source>
        <dbReference type="Proteomes" id="UP000008673"/>
    </source>
</evidence>
<sequence>MDTRVITISPELSSIPQIKERLWNILSLVENGFKKGESICLVLKKQKESLKRKSESSQRVPIMTTSITEIHFPSLDPDINLKFACYLKVLRLLFDQISSMPNFFVSKRQIYYRDVTLFKKQAVINQCIDDIASSFGVSTETLGVVAAQKGLIYANLQYYYKDKFVKLEKKEGTTLLPLISLESHHEDFRFVSPCPEEIIIVEKESVFSKLCKEHDHGNKILITAKGFPDRLTKRFLYHLTQHYPEAKVVALVDSDVYGLMILKEYKYTPAIKITEFPKLPTTVKDESARKTTSRLDELGQMHPCWYVSPCSRLEYGGTFLFDNANRLGHLDITYRDFNNMKSFLRTLLELEDVSSDNEMKKVVRELQIGMYFLKKREMD</sequence>
<evidence type="ECO:0000256" key="10">
    <source>
        <dbReference type="PROSITE-ProRule" id="PRU01385"/>
    </source>
</evidence>
<keyword evidence="8 10" id="KW-0238">DNA-binding</keyword>
<dbReference type="OrthoDB" id="5377392at2759"/>